<dbReference type="SUPFAM" id="SSF102114">
    <property type="entry name" value="Radical SAM enzymes"/>
    <property type="match status" value="1"/>
</dbReference>
<dbReference type="InterPro" id="IPR034405">
    <property type="entry name" value="F420"/>
</dbReference>
<evidence type="ECO:0000256" key="3">
    <source>
        <dbReference type="ARBA" id="ARBA00022485"/>
    </source>
</evidence>
<dbReference type="EC" id="4.3.1.32" evidence="2 10"/>
<dbReference type="GO" id="GO:0051539">
    <property type="term" value="F:4 iron, 4 sulfur cluster binding"/>
    <property type="evidence" value="ECO:0007669"/>
    <property type="project" value="UniProtKB-KW"/>
</dbReference>
<keyword evidence="7 10" id="KW-0411">Iron-sulfur</keyword>
<dbReference type="CDD" id="cd01335">
    <property type="entry name" value="Radical_SAM"/>
    <property type="match status" value="1"/>
</dbReference>
<keyword evidence="5 10" id="KW-0479">Metal-binding</keyword>
<dbReference type="SFLD" id="SFLDF00294">
    <property type="entry name" value="7_8-didemethyl-8-hydroxy-5-dea"/>
    <property type="match status" value="1"/>
</dbReference>
<evidence type="ECO:0000313" key="15">
    <source>
        <dbReference type="Proteomes" id="UP000057043"/>
    </source>
</evidence>
<dbReference type="SFLD" id="SFLDG01064">
    <property type="entry name" value="F420__menaquinone_cofactor_bio"/>
    <property type="match status" value="1"/>
</dbReference>
<reference evidence="14 15" key="2">
    <citation type="journal article" date="2015" name="MBio">
        <title>Genome-Resolved Metagenomic Analysis Reveals Roles for Candidate Phyla and Other Microbial Community Members in Biogeochemical Transformations in Oil Reservoirs.</title>
        <authorList>
            <person name="Hu P."/>
            <person name="Tom L."/>
            <person name="Singh A."/>
            <person name="Thomas B.C."/>
            <person name="Baker B.J."/>
            <person name="Piceno Y.M."/>
            <person name="Andersen G.L."/>
            <person name="Banfield J.F."/>
        </authorList>
    </citation>
    <scope>NUCLEOTIDE SEQUENCE [LARGE SCALE GENOMIC DNA]</scope>
    <source>
        <strain evidence="12">57_489</strain>
    </source>
</reference>
<evidence type="ECO:0000256" key="5">
    <source>
        <dbReference type="ARBA" id="ARBA00022723"/>
    </source>
</evidence>
<dbReference type="EMBL" id="LGHB01000040">
    <property type="protein sequence ID" value="KUK94966.1"/>
    <property type="molecule type" value="Genomic_DNA"/>
</dbReference>
<dbReference type="Proteomes" id="UP000057043">
    <property type="component" value="Unassembled WGS sequence"/>
</dbReference>
<evidence type="ECO:0000313" key="13">
    <source>
        <dbReference type="EMBL" id="KUK94966.1"/>
    </source>
</evidence>
<evidence type="ECO:0000256" key="9">
    <source>
        <dbReference type="ARBA" id="ARBA00048974"/>
    </source>
</evidence>
<dbReference type="InterPro" id="IPR019939">
    <property type="entry name" value="CofG_family"/>
</dbReference>
<keyword evidence="8 10" id="KW-0456">Lyase</keyword>
<dbReference type="InterPro" id="IPR013785">
    <property type="entry name" value="Aldolase_TIM"/>
</dbReference>
<evidence type="ECO:0000313" key="14">
    <source>
        <dbReference type="Proteomes" id="UP000053961"/>
    </source>
</evidence>
<dbReference type="Proteomes" id="UP000053961">
    <property type="component" value="Unassembled WGS sequence"/>
</dbReference>
<feature type="binding site" evidence="10">
    <location>
        <position position="15"/>
    </location>
    <ligand>
        <name>[4Fe-4S] cluster</name>
        <dbReference type="ChEBI" id="CHEBI:49883"/>
        <note>4Fe-4S-S-AdoMet</note>
    </ligand>
</feature>
<dbReference type="Pfam" id="PF04055">
    <property type="entry name" value="Radical_SAM"/>
    <property type="match status" value="1"/>
</dbReference>
<comment type="function">
    <text evidence="10">Catalyzes the radical-mediated synthesis of 7,8-didemethyl-8-hydroxy-5-deazariboflavin (FO) from 5-amino-5-(4-hydroxybenzyl)-6-(D-ribitylimino)-5,6-dihydrouracil.</text>
</comment>
<comment type="caution">
    <text evidence="12">The sequence shown here is derived from an EMBL/GenBank/DDBJ whole genome shotgun (WGS) entry which is preliminary data.</text>
</comment>
<accession>A0A117LFI5</accession>
<organism evidence="12 15">
    <name type="scientific">Methanothrix harundinacea</name>
    <dbReference type="NCBI Taxonomy" id="301375"/>
    <lineage>
        <taxon>Archaea</taxon>
        <taxon>Methanobacteriati</taxon>
        <taxon>Methanobacteriota</taxon>
        <taxon>Stenosarchaea group</taxon>
        <taxon>Methanomicrobia</taxon>
        <taxon>Methanotrichales</taxon>
        <taxon>Methanotrichaceae</taxon>
        <taxon>Methanothrix</taxon>
    </lineage>
</organism>
<comment type="catalytic activity">
    <reaction evidence="9 10">
        <text>5-amino-5-(4-hydroxybenzyl)-6-(D-ribitylimino)-5,6-dihydrouracil + S-adenosyl-L-methionine = 7,8-didemethyl-8-hydroxy-5-deazariboflavin + 5'-deoxyadenosine + L-methionine + NH4(+) + H(+)</text>
        <dbReference type="Rhea" id="RHEA:55204"/>
        <dbReference type="ChEBI" id="CHEBI:15378"/>
        <dbReference type="ChEBI" id="CHEBI:17319"/>
        <dbReference type="ChEBI" id="CHEBI:28938"/>
        <dbReference type="ChEBI" id="CHEBI:57844"/>
        <dbReference type="ChEBI" id="CHEBI:59789"/>
        <dbReference type="ChEBI" id="CHEBI:59904"/>
        <dbReference type="ChEBI" id="CHEBI:85936"/>
        <dbReference type="EC" id="4.3.1.32"/>
    </reaction>
</comment>
<dbReference type="Gene3D" id="3.20.20.70">
    <property type="entry name" value="Aldolase class I"/>
    <property type="match status" value="1"/>
</dbReference>
<dbReference type="SFLD" id="SFLDG01388">
    <property type="entry name" value="7_8-didemethyl-8-hydroxy-5-dea"/>
    <property type="match status" value="1"/>
</dbReference>
<evidence type="ECO:0000256" key="2">
    <source>
        <dbReference type="ARBA" id="ARBA00012126"/>
    </source>
</evidence>
<proteinExistence type="inferred from homology"/>
<keyword evidence="3 10" id="KW-0004">4Fe-4S</keyword>
<dbReference type="AlphaFoldDB" id="A0A117LFI5"/>
<dbReference type="GO" id="GO:0044689">
    <property type="term" value="F:7,8-didemethyl-8-hydroxy-5-deazariboflavin synthase activity"/>
    <property type="evidence" value="ECO:0007669"/>
    <property type="project" value="UniProtKB-EC"/>
</dbReference>
<comment type="similarity">
    <text evidence="10">Belongs to the radical SAM superfamily. CofG family.</text>
</comment>
<evidence type="ECO:0000256" key="4">
    <source>
        <dbReference type="ARBA" id="ARBA00022691"/>
    </source>
</evidence>
<dbReference type="PATRIC" id="fig|301375.6.peg.1739"/>
<evidence type="ECO:0000313" key="12">
    <source>
        <dbReference type="EMBL" id="KUK44352.1"/>
    </source>
</evidence>
<name>A0A117LFI5_9EURY</name>
<dbReference type="InterPro" id="IPR058240">
    <property type="entry name" value="rSAM_sf"/>
</dbReference>
<evidence type="ECO:0000256" key="10">
    <source>
        <dbReference type="HAMAP-Rule" id="MF_01611"/>
    </source>
</evidence>
<reference evidence="13" key="1">
    <citation type="journal article" date="2015" name="MBio">
        <title>Genome-resolved metagenomic analysis reveals roles for candidate phyla and other microbial community members in biogeochemical transformations in oil reservoirs.</title>
        <authorList>
            <person name="Hu P."/>
            <person name="Tom L."/>
            <person name="Singh A."/>
            <person name="Thomas B.C."/>
            <person name="Baker B.J."/>
            <person name="Piceno Y.M."/>
            <person name="Andersen G.L."/>
            <person name="Banfield J.F."/>
        </authorList>
    </citation>
    <scope>NUCLEOTIDE SEQUENCE [LARGE SCALE GENOMIC DNA]</scope>
    <source>
        <strain evidence="13">56_747</strain>
    </source>
</reference>
<dbReference type="InterPro" id="IPR007197">
    <property type="entry name" value="rSAM"/>
</dbReference>
<comment type="cofactor">
    <cofactor evidence="10">
        <name>[4Fe-4S] cluster</name>
        <dbReference type="ChEBI" id="CHEBI:49883"/>
    </cofactor>
    <text evidence="10">Binds 1 [4Fe-4S] cluster. The cluster is coordinated with 3 cysteines and an exchangeable S-adenosyl-L-methionine.</text>
</comment>
<dbReference type="PROSITE" id="PS51918">
    <property type="entry name" value="RADICAL_SAM"/>
    <property type="match status" value="1"/>
</dbReference>
<evidence type="ECO:0000256" key="7">
    <source>
        <dbReference type="ARBA" id="ARBA00023014"/>
    </source>
</evidence>
<keyword evidence="6 10" id="KW-0408">Iron</keyword>
<evidence type="ECO:0000256" key="6">
    <source>
        <dbReference type="ARBA" id="ARBA00023004"/>
    </source>
</evidence>
<evidence type="ECO:0000259" key="11">
    <source>
        <dbReference type="PROSITE" id="PS51918"/>
    </source>
</evidence>
<dbReference type="SFLD" id="SFLDS00029">
    <property type="entry name" value="Radical_SAM"/>
    <property type="match status" value="1"/>
</dbReference>
<dbReference type="GO" id="GO:0016765">
    <property type="term" value="F:transferase activity, transferring alkyl or aryl (other than methyl) groups"/>
    <property type="evidence" value="ECO:0007669"/>
    <property type="project" value="InterPro"/>
</dbReference>
<comment type="pathway">
    <text evidence="1 10">Cofactor biosynthesis; coenzyme F0 biosynthesis.</text>
</comment>
<comment type="subunit">
    <text evidence="10">The FO synthase complex consists of two subunits, CofG and CofH.</text>
</comment>
<dbReference type="UniPathway" id="UPA00072"/>
<dbReference type="PANTHER" id="PTHR43076:SF15">
    <property type="entry name" value="7,8-DIDEMETHYL-8-HYDROXY-5-DEAZARIBOFLAVIN SYNTHASE"/>
    <property type="match status" value="1"/>
</dbReference>
<protein>
    <recommendedName>
        <fullName evidence="2 10">7,8-didemethyl-8-hydroxy-5-deazariboflavin synthase</fullName>
        <ecNumber evidence="2 10">4.3.1.32</ecNumber>
    </recommendedName>
    <alternativeName>
        <fullName evidence="10">FO synthase subunit 1</fullName>
    </alternativeName>
</protein>
<evidence type="ECO:0000256" key="1">
    <source>
        <dbReference type="ARBA" id="ARBA00004712"/>
    </source>
</evidence>
<dbReference type="HAMAP" id="MF_01611">
    <property type="entry name" value="FO_synth_sub1"/>
    <property type="match status" value="1"/>
</dbReference>
<feature type="binding site" evidence="10">
    <location>
        <position position="19"/>
    </location>
    <ligand>
        <name>[4Fe-4S] cluster</name>
        <dbReference type="ChEBI" id="CHEBI:49883"/>
        <note>4Fe-4S-S-AdoMet</note>
    </ligand>
</feature>
<feature type="domain" description="Radical SAM core" evidence="11">
    <location>
        <begin position="1"/>
        <end position="237"/>
    </location>
</feature>
<gene>
    <name evidence="10" type="primary">cofG</name>
    <name evidence="12" type="ORF">XD72_1271</name>
    <name evidence="13" type="ORF">XE07_1988</name>
</gene>
<dbReference type="EMBL" id="LGFT01000027">
    <property type="protein sequence ID" value="KUK44352.1"/>
    <property type="molecule type" value="Genomic_DNA"/>
</dbReference>
<keyword evidence="4 10" id="KW-0949">S-adenosyl-L-methionine</keyword>
<feature type="binding site" evidence="10">
    <location>
        <position position="22"/>
    </location>
    <ligand>
        <name>[4Fe-4S] cluster</name>
        <dbReference type="ChEBI" id="CHEBI:49883"/>
        <note>4Fe-4S-S-AdoMet</note>
    </ligand>
</feature>
<dbReference type="SMART" id="SM00729">
    <property type="entry name" value="Elp3"/>
    <property type="match status" value="1"/>
</dbReference>
<dbReference type="NCBIfam" id="TIGR03550">
    <property type="entry name" value="F420_cofG"/>
    <property type="match status" value="1"/>
</dbReference>
<dbReference type="NCBIfam" id="NF004884">
    <property type="entry name" value="PRK06245.1"/>
    <property type="match status" value="1"/>
</dbReference>
<dbReference type="GO" id="GO:0005506">
    <property type="term" value="F:iron ion binding"/>
    <property type="evidence" value="ECO:0007669"/>
    <property type="project" value="UniProtKB-UniRule"/>
</dbReference>
<dbReference type="InterPro" id="IPR006638">
    <property type="entry name" value="Elp3/MiaA/NifB-like_rSAM"/>
</dbReference>
<sequence length="321" mass="35514">MTYSRNVFIPVTNVCRNRCLYCGYRRDEGKIIDRKEAIELLERGASSGCTEALFSLGEAPNKVSGFGALLKKTGCDDLIDYIIELSEMALDKDLLPHTNAGLISKEDMRRLAPYNASMGLMLETTAEVEAHRSSPGKRPELRLAAIEAAGKLKIPFTTGILVGIGETEEDRVRSIQALKKIHEIYGHIQEVIVQPFDPKQGTAMSHLDPPDSETLAETVRMARSILPPTVAVQVPPNLTDPLPLVEAGAEDLGGISPVTPDWINPNKLWPTPEELESRLSGFELRERLAVYPRYIDLGWCGKMTQTLVKRLAGPDGLRRRD</sequence>
<evidence type="ECO:0000256" key="8">
    <source>
        <dbReference type="ARBA" id="ARBA00023239"/>
    </source>
</evidence>
<dbReference type="PANTHER" id="PTHR43076">
    <property type="entry name" value="FO SYNTHASE (COFH)"/>
    <property type="match status" value="1"/>
</dbReference>